<dbReference type="EMBL" id="BMNG01000006">
    <property type="protein sequence ID" value="GGO44563.1"/>
    <property type="molecule type" value="Genomic_DNA"/>
</dbReference>
<sequence length="115" mass="11881">MTVLVIALLAILIALGFNQPLLWLVAAALVYFLVRRHDGGPARQGPAGGGASARAGGPGGAGAGPGGAPGGGGSGGGGGGGIPATYRDYRIRRSRQERWDRRYRRTHPSTQQRRH</sequence>
<protein>
    <submittedName>
        <fullName evidence="2">Uncharacterized protein</fullName>
    </submittedName>
</protein>
<evidence type="ECO:0000313" key="3">
    <source>
        <dbReference type="Proteomes" id="UP000656881"/>
    </source>
</evidence>
<reference evidence="3" key="1">
    <citation type="journal article" date="2019" name="Int. J. Syst. Evol. Microbiol.">
        <title>The Global Catalogue of Microorganisms (GCM) 10K type strain sequencing project: providing services to taxonomists for standard genome sequencing and annotation.</title>
        <authorList>
            <consortium name="The Broad Institute Genomics Platform"/>
            <consortium name="The Broad Institute Genome Sequencing Center for Infectious Disease"/>
            <person name="Wu L."/>
            <person name="Ma J."/>
        </authorList>
    </citation>
    <scope>NUCLEOTIDE SEQUENCE [LARGE SCALE GENOMIC DNA]</scope>
    <source>
        <strain evidence="3">CGMCC 4.7349</strain>
    </source>
</reference>
<evidence type="ECO:0000256" key="1">
    <source>
        <dbReference type="SAM" id="MobiDB-lite"/>
    </source>
</evidence>
<feature type="compositionally biased region" description="Basic residues" evidence="1">
    <location>
        <begin position="101"/>
        <end position="115"/>
    </location>
</feature>
<name>A0ABQ2LY38_9ACTN</name>
<feature type="compositionally biased region" description="Gly residues" evidence="1">
    <location>
        <begin position="46"/>
        <end position="82"/>
    </location>
</feature>
<keyword evidence="3" id="KW-1185">Reference proteome</keyword>
<feature type="compositionally biased region" description="Basic and acidic residues" evidence="1">
    <location>
        <begin position="87"/>
        <end position="100"/>
    </location>
</feature>
<organism evidence="2 3">
    <name type="scientific">Streptomyces lasiicapitis</name>
    <dbReference type="NCBI Taxonomy" id="1923961"/>
    <lineage>
        <taxon>Bacteria</taxon>
        <taxon>Bacillati</taxon>
        <taxon>Actinomycetota</taxon>
        <taxon>Actinomycetes</taxon>
        <taxon>Kitasatosporales</taxon>
        <taxon>Streptomycetaceae</taxon>
        <taxon>Streptomyces</taxon>
    </lineage>
</organism>
<comment type="caution">
    <text evidence="2">The sequence shown here is derived from an EMBL/GenBank/DDBJ whole genome shotgun (WGS) entry which is preliminary data.</text>
</comment>
<proteinExistence type="predicted"/>
<gene>
    <name evidence="2" type="ORF">GCM10012286_31110</name>
</gene>
<evidence type="ECO:0000313" key="2">
    <source>
        <dbReference type="EMBL" id="GGO44563.1"/>
    </source>
</evidence>
<feature type="region of interest" description="Disordered" evidence="1">
    <location>
        <begin position="41"/>
        <end position="115"/>
    </location>
</feature>
<accession>A0ABQ2LY38</accession>
<dbReference type="Proteomes" id="UP000656881">
    <property type="component" value="Unassembled WGS sequence"/>
</dbReference>
<dbReference type="RefSeq" id="WP_189174341.1">
    <property type="nucleotide sequence ID" value="NZ_BMNG01000006.1"/>
</dbReference>